<keyword evidence="2 3" id="KW-0802">TPR repeat</keyword>
<gene>
    <name evidence="4" type="ORF">ACFOGJ_24535</name>
</gene>
<dbReference type="SMART" id="SM00028">
    <property type="entry name" value="TPR"/>
    <property type="match status" value="4"/>
</dbReference>
<proteinExistence type="predicted"/>
<dbReference type="SUPFAM" id="SSF48452">
    <property type="entry name" value="TPR-like"/>
    <property type="match status" value="1"/>
</dbReference>
<sequence>MAVAQEGPAEPAVMARYADCLDEAARSPVTAADRARAWREAAGDGVPGALAGHCMAVALTGSGSYAQAATMLKTLLDDLPPPLAQDPALRTELQVQTGHAWLLSRQPDLAEEMFARALDADPQNPARWTDRARARADQGDWAGARADLDQALRLDPEDAAIYALRASAWRHGGNGDRAMEDVQLALALAPRLPEALLERGILRRAAGDLAGARDDWLQIRMGAPDSVAAETAGRLLEQMDLNTSK</sequence>
<dbReference type="InterPro" id="IPR050498">
    <property type="entry name" value="Ycf3"/>
</dbReference>
<accession>A0ABV7L772</accession>
<dbReference type="PANTHER" id="PTHR44858">
    <property type="entry name" value="TETRATRICOPEPTIDE REPEAT PROTEIN 6"/>
    <property type="match status" value="1"/>
</dbReference>
<dbReference type="RefSeq" id="WP_379905608.1">
    <property type="nucleotide sequence ID" value="NZ_JBHRTR010000046.1"/>
</dbReference>
<evidence type="ECO:0000313" key="5">
    <source>
        <dbReference type="Proteomes" id="UP001595528"/>
    </source>
</evidence>
<dbReference type="Proteomes" id="UP001595528">
    <property type="component" value="Unassembled WGS sequence"/>
</dbReference>
<organism evidence="4 5">
    <name type="scientific">Marinibaculum pumilum</name>
    <dbReference type="NCBI Taxonomy" id="1766165"/>
    <lineage>
        <taxon>Bacteria</taxon>
        <taxon>Pseudomonadati</taxon>
        <taxon>Pseudomonadota</taxon>
        <taxon>Alphaproteobacteria</taxon>
        <taxon>Rhodospirillales</taxon>
        <taxon>Rhodospirillaceae</taxon>
        <taxon>Marinibaculum</taxon>
    </lineage>
</organism>
<evidence type="ECO:0000256" key="1">
    <source>
        <dbReference type="ARBA" id="ARBA00022737"/>
    </source>
</evidence>
<reference evidence="5" key="1">
    <citation type="journal article" date="2019" name="Int. J. Syst. Evol. Microbiol.">
        <title>The Global Catalogue of Microorganisms (GCM) 10K type strain sequencing project: providing services to taxonomists for standard genome sequencing and annotation.</title>
        <authorList>
            <consortium name="The Broad Institute Genomics Platform"/>
            <consortium name="The Broad Institute Genome Sequencing Center for Infectious Disease"/>
            <person name="Wu L."/>
            <person name="Ma J."/>
        </authorList>
    </citation>
    <scope>NUCLEOTIDE SEQUENCE [LARGE SCALE GENOMIC DNA]</scope>
    <source>
        <strain evidence="5">KCTC 42964</strain>
    </source>
</reference>
<dbReference type="EMBL" id="JBHRTR010000046">
    <property type="protein sequence ID" value="MFC3230438.1"/>
    <property type="molecule type" value="Genomic_DNA"/>
</dbReference>
<name>A0ABV7L772_9PROT</name>
<protein>
    <submittedName>
        <fullName evidence="4">Tetratricopeptide repeat protein</fullName>
    </submittedName>
</protein>
<keyword evidence="5" id="KW-1185">Reference proteome</keyword>
<keyword evidence="1" id="KW-0677">Repeat</keyword>
<dbReference type="Gene3D" id="1.25.40.10">
    <property type="entry name" value="Tetratricopeptide repeat domain"/>
    <property type="match status" value="2"/>
</dbReference>
<feature type="repeat" description="TPR" evidence="3">
    <location>
        <begin position="125"/>
        <end position="158"/>
    </location>
</feature>
<dbReference type="InterPro" id="IPR019734">
    <property type="entry name" value="TPR_rpt"/>
</dbReference>
<dbReference type="Pfam" id="PF13432">
    <property type="entry name" value="TPR_16"/>
    <property type="match status" value="1"/>
</dbReference>
<evidence type="ECO:0000256" key="2">
    <source>
        <dbReference type="ARBA" id="ARBA00022803"/>
    </source>
</evidence>
<evidence type="ECO:0000256" key="3">
    <source>
        <dbReference type="PROSITE-ProRule" id="PRU00339"/>
    </source>
</evidence>
<dbReference type="PROSITE" id="PS50005">
    <property type="entry name" value="TPR"/>
    <property type="match status" value="2"/>
</dbReference>
<feature type="repeat" description="TPR" evidence="3">
    <location>
        <begin position="91"/>
        <end position="124"/>
    </location>
</feature>
<evidence type="ECO:0000313" key="4">
    <source>
        <dbReference type="EMBL" id="MFC3230438.1"/>
    </source>
</evidence>
<comment type="caution">
    <text evidence="4">The sequence shown here is derived from an EMBL/GenBank/DDBJ whole genome shotgun (WGS) entry which is preliminary data.</text>
</comment>
<dbReference type="PANTHER" id="PTHR44858:SF1">
    <property type="entry name" value="UDP-N-ACETYLGLUCOSAMINE--PEPTIDE N-ACETYLGLUCOSAMINYLTRANSFERASE SPINDLY-RELATED"/>
    <property type="match status" value="1"/>
</dbReference>
<dbReference type="InterPro" id="IPR011990">
    <property type="entry name" value="TPR-like_helical_dom_sf"/>
</dbReference>